<protein>
    <submittedName>
        <fullName evidence="2">Uncharacterized protein</fullName>
    </submittedName>
</protein>
<feature type="region of interest" description="Disordered" evidence="1">
    <location>
        <begin position="200"/>
        <end position="229"/>
    </location>
</feature>
<proteinExistence type="predicted"/>
<accession>A0AAN9MZP4</accession>
<dbReference type="EMBL" id="JAYMYR010000005">
    <property type="protein sequence ID" value="KAK7364015.1"/>
    <property type="molecule type" value="Genomic_DNA"/>
</dbReference>
<comment type="caution">
    <text evidence="2">The sequence shown here is derived from an EMBL/GenBank/DDBJ whole genome shotgun (WGS) entry which is preliminary data.</text>
</comment>
<name>A0AAN9MZP4_PHACN</name>
<sequence>MGNSIRRVGLLNTVGVGEDQPFHYQLGTKVSIYLSERRVSETPNKKSEEWTMSYTVDVSTCELTLTKEEGGKGLRIKTHSVIPGKTGDFVVCFSDLNVTESDARKNKNEQELPHEVTLAHYFASSGRINDYSRNKTDVGLSVVVKIRATNGNLDVTVEGPEQHPALGLRYLFEEAMRSKIWKPTLCPHCANIQKPRSMMTWQSDSDDSESVPVARRHGGSQNNLRKVNNGGRFNGNGNGNYTEIKNMIFGGKWSTLSYCRDSAFVAGSLCLFFVPGWLMNGKGQGELDLCRTFIRTPGGEVEWCLDGSIWCSLLMLAVPRSDWVPKAMLWYDVDLWPSVLEIVRIDLLIIKNFGLALRKFPQISNDVVGLVDEWAAGVRIPLVLCASGGYAIPTESIFMESPVTANKGSVHSRCGGGGCNQLATVAAGCAVWFGCIYLYRAAVPLSFTAGQHNIVGKLMDFCFTGAAEESESMEETMLYWSLG</sequence>
<reference evidence="2 3" key="1">
    <citation type="submission" date="2024-01" db="EMBL/GenBank/DDBJ databases">
        <title>The genomes of 5 underutilized Papilionoideae crops provide insights into root nodulation and disease resistanc.</title>
        <authorList>
            <person name="Jiang F."/>
        </authorList>
    </citation>
    <scope>NUCLEOTIDE SEQUENCE [LARGE SCALE GENOMIC DNA]</scope>
    <source>
        <strain evidence="2">JINMINGXINNONG_FW02</strain>
        <tissue evidence="2">Leaves</tissue>
    </source>
</reference>
<evidence type="ECO:0000313" key="3">
    <source>
        <dbReference type="Proteomes" id="UP001374584"/>
    </source>
</evidence>
<dbReference type="Proteomes" id="UP001374584">
    <property type="component" value="Unassembled WGS sequence"/>
</dbReference>
<dbReference type="AlphaFoldDB" id="A0AAN9MZP4"/>
<evidence type="ECO:0000256" key="1">
    <source>
        <dbReference type="SAM" id="MobiDB-lite"/>
    </source>
</evidence>
<gene>
    <name evidence="2" type="ORF">VNO80_12336</name>
</gene>
<organism evidence="2 3">
    <name type="scientific">Phaseolus coccineus</name>
    <name type="common">Scarlet runner bean</name>
    <name type="synonym">Phaseolus multiflorus</name>
    <dbReference type="NCBI Taxonomy" id="3886"/>
    <lineage>
        <taxon>Eukaryota</taxon>
        <taxon>Viridiplantae</taxon>
        <taxon>Streptophyta</taxon>
        <taxon>Embryophyta</taxon>
        <taxon>Tracheophyta</taxon>
        <taxon>Spermatophyta</taxon>
        <taxon>Magnoliopsida</taxon>
        <taxon>eudicotyledons</taxon>
        <taxon>Gunneridae</taxon>
        <taxon>Pentapetalae</taxon>
        <taxon>rosids</taxon>
        <taxon>fabids</taxon>
        <taxon>Fabales</taxon>
        <taxon>Fabaceae</taxon>
        <taxon>Papilionoideae</taxon>
        <taxon>50 kb inversion clade</taxon>
        <taxon>NPAAA clade</taxon>
        <taxon>indigoferoid/millettioid clade</taxon>
        <taxon>Phaseoleae</taxon>
        <taxon>Phaseolus</taxon>
    </lineage>
</organism>
<evidence type="ECO:0000313" key="2">
    <source>
        <dbReference type="EMBL" id="KAK7364015.1"/>
    </source>
</evidence>
<keyword evidence="3" id="KW-1185">Reference proteome</keyword>